<dbReference type="PROSITE" id="PS51766">
    <property type="entry name" value="DOCKERIN"/>
    <property type="match status" value="1"/>
</dbReference>
<dbReference type="PROSITE" id="PS00018">
    <property type="entry name" value="EF_HAND_1"/>
    <property type="match status" value="1"/>
</dbReference>
<protein>
    <recommendedName>
        <fullName evidence="1">Dockerin domain-containing protein</fullName>
    </recommendedName>
</protein>
<dbReference type="InterPro" id="IPR016134">
    <property type="entry name" value="Dockerin_dom"/>
</dbReference>
<dbReference type="InterPro" id="IPR036439">
    <property type="entry name" value="Dockerin_dom_sf"/>
</dbReference>
<reference evidence="2" key="1">
    <citation type="submission" date="2018-05" db="EMBL/GenBank/DDBJ databases">
        <authorList>
            <person name="Lanie J.A."/>
            <person name="Ng W.-L."/>
            <person name="Kazmierczak K.M."/>
            <person name="Andrzejewski T.M."/>
            <person name="Davidsen T.M."/>
            <person name="Wayne K.J."/>
            <person name="Tettelin H."/>
            <person name="Glass J.I."/>
            <person name="Rusch D."/>
            <person name="Podicherti R."/>
            <person name="Tsui H.-C.T."/>
            <person name="Winkler M.E."/>
        </authorList>
    </citation>
    <scope>NUCLEOTIDE SEQUENCE</scope>
</reference>
<dbReference type="InterPro" id="IPR002105">
    <property type="entry name" value="Dockerin_1_rpt"/>
</dbReference>
<dbReference type="EMBL" id="UINC01199753">
    <property type="protein sequence ID" value="SVE18328.1"/>
    <property type="molecule type" value="Genomic_DNA"/>
</dbReference>
<dbReference type="Gene3D" id="2.60.40.4070">
    <property type="match status" value="1"/>
</dbReference>
<dbReference type="GO" id="GO:0000272">
    <property type="term" value="P:polysaccharide catabolic process"/>
    <property type="evidence" value="ECO:0007669"/>
    <property type="project" value="InterPro"/>
</dbReference>
<dbReference type="InterPro" id="IPR018247">
    <property type="entry name" value="EF_Hand_1_Ca_BS"/>
</dbReference>
<evidence type="ECO:0000313" key="2">
    <source>
        <dbReference type="EMBL" id="SVE18328.1"/>
    </source>
</evidence>
<evidence type="ECO:0000259" key="1">
    <source>
        <dbReference type="PROSITE" id="PS51766"/>
    </source>
</evidence>
<dbReference type="InterPro" id="IPR026444">
    <property type="entry name" value="Secre_tail"/>
</dbReference>
<dbReference type="SUPFAM" id="SSF63446">
    <property type="entry name" value="Type I dockerin domain"/>
    <property type="match status" value="1"/>
</dbReference>
<sequence>CGTELLDDGTCGTSCSPGDVNEDATLDVLDVVAIVSYILDSSQEPAFDLACADFNGDGDVDVLDVVAMVTIILDSRSSDATEASLNINNGMVSLDANGFVGAVQMTLSHGAGFTIELTNKAMVADYRTNSNSTTLIIVAPESDELFKVSGDFTIEEIIVANANSQVSIAMPTELTLSQAYPNPFNPSTTMDVYVPADGFVSLSVYNVMGQKVDMLHSGNMSEGNHSITWNASSLTSGMYFVRAEST</sequence>
<gene>
    <name evidence="2" type="ORF">METZ01_LOCUS471182</name>
</gene>
<dbReference type="Pfam" id="PF18962">
    <property type="entry name" value="Por_Secre_tail"/>
    <property type="match status" value="1"/>
</dbReference>
<dbReference type="NCBIfam" id="TIGR04183">
    <property type="entry name" value="Por_Secre_tail"/>
    <property type="match status" value="1"/>
</dbReference>
<dbReference type="Gene3D" id="1.10.1330.10">
    <property type="entry name" value="Dockerin domain"/>
    <property type="match status" value="1"/>
</dbReference>
<name>A0A383BFV2_9ZZZZ</name>
<dbReference type="Pfam" id="PF00404">
    <property type="entry name" value="Dockerin_1"/>
    <property type="match status" value="1"/>
</dbReference>
<feature type="domain" description="Dockerin" evidence="1">
    <location>
        <begin position="13"/>
        <end position="81"/>
    </location>
</feature>
<feature type="non-terminal residue" evidence="2">
    <location>
        <position position="246"/>
    </location>
</feature>
<feature type="non-terminal residue" evidence="2">
    <location>
        <position position="1"/>
    </location>
</feature>
<proteinExistence type="predicted"/>
<dbReference type="GO" id="GO:0004553">
    <property type="term" value="F:hydrolase activity, hydrolyzing O-glycosyl compounds"/>
    <property type="evidence" value="ECO:0007669"/>
    <property type="project" value="InterPro"/>
</dbReference>
<dbReference type="AlphaFoldDB" id="A0A383BFV2"/>
<accession>A0A383BFV2</accession>
<organism evidence="2">
    <name type="scientific">marine metagenome</name>
    <dbReference type="NCBI Taxonomy" id="408172"/>
    <lineage>
        <taxon>unclassified sequences</taxon>
        <taxon>metagenomes</taxon>
        <taxon>ecological metagenomes</taxon>
    </lineage>
</organism>